<dbReference type="EMBL" id="AP014957">
    <property type="protein sequence ID" value="BAS70869.1"/>
    <property type="molecule type" value="Genomic_DNA"/>
</dbReference>
<dbReference type="PaxDb" id="39947-A0A0P0UZ93"/>
<reference evidence="2 3" key="2">
    <citation type="journal article" date="2013" name="Plant Cell Physiol.">
        <title>Rice Annotation Project Database (RAP-DB): an integrative and interactive database for rice genomics.</title>
        <authorList>
            <person name="Sakai H."/>
            <person name="Lee S.S."/>
            <person name="Tanaka T."/>
            <person name="Numa H."/>
            <person name="Kim J."/>
            <person name="Kawahara Y."/>
            <person name="Wakimoto H."/>
            <person name="Yang C.C."/>
            <person name="Iwamoto M."/>
            <person name="Abe T."/>
            <person name="Yamada Y."/>
            <person name="Muto A."/>
            <person name="Inokuchi H."/>
            <person name="Ikemura T."/>
            <person name="Matsumoto T."/>
            <person name="Sasaki T."/>
            <person name="Itoh T."/>
        </authorList>
    </citation>
    <scope>NUCLEOTIDE SEQUENCE [LARGE SCALE GENOMIC DNA]</scope>
    <source>
        <strain evidence="3">cv. Nipponbare</strain>
    </source>
</reference>
<evidence type="ECO:0000313" key="2">
    <source>
        <dbReference type="EMBL" id="BAS70869.1"/>
    </source>
</evidence>
<feature type="compositionally biased region" description="Low complexity" evidence="1">
    <location>
        <begin position="198"/>
        <end position="212"/>
    </location>
</feature>
<accession>A0A0P0UZ93</accession>
<keyword evidence="3" id="KW-1185">Reference proteome</keyword>
<protein>
    <submittedName>
        <fullName evidence="2">Os01g0197150 protein</fullName>
    </submittedName>
</protein>
<feature type="region of interest" description="Disordered" evidence="1">
    <location>
        <begin position="150"/>
        <end position="212"/>
    </location>
</feature>
<sequence length="212" mass="23363">MGRDMRPTINSWNCCFSCCISSPASSPIRPLTRISNTTDLARCWTWRREESGKEERAGERRRRMSAVSWDLRWEDLKKAPTRPWTRRWSAPLMRRMEDLPISSVSDRGYHGTNARASLCSTNRLTSASAVTTVADPNRCDLNTALPLTASGACRRTPRGAASRRTTRTPASRPPLATRSSPAGGAPPPPRPPCRCLHHAAASAGAHYTAPPK</sequence>
<dbReference type="AlphaFoldDB" id="A0A0P0UZ93"/>
<reference evidence="2 3" key="3">
    <citation type="journal article" date="2013" name="Rice">
        <title>Improvement of the Oryza sativa Nipponbare reference genome using next generation sequence and optical map data.</title>
        <authorList>
            <person name="Kawahara Y."/>
            <person name="de la Bastide M."/>
            <person name="Hamilton J.P."/>
            <person name="Kanamori H."/>
            <person name="McCombie W.R."/>
            <person name="Ouyang S."/>
            <person name="Schwartz D.C."/>
            <person name="Tanaka T."/>
            <person name="Wu J."/>
            <person name="Zhou S."/>
            <person name="Childs K.L."/>
            <person name="Davidson R.M."/>
            <person name="Lin H."/>
            <person name="Quesada-Ocampo L."/>
            <person name="Vaillancourt B."/>
            <person name="Sakai H."/>
            <person name="Lee S.S."/>
            <person name="Kim J."/>
            <person name="Numa H."/>
            <person name="Itoh T."/>
            <person name="Buell C.R."/>
            <person name="Matsumoto T."/>
        </authorList>
    </citation>
    <scope>NUCLEOTIDE SEQUENCE [LARGE SCALE GENOMIC DNA]</scope>
    <source>
        <strain evidence="3">cv. Nipponbare</strain>
    </source>
</reference>
<dbReference type="InParanoid" id="A0A0P0UZ93"/>
<gene>
    <name evidence="2" type="ordered locus">Os01g0197150</name>
    <name evidence="2" type="ORF">OSNPB_010197150</name>
</gene>
<organism evidence="2 3">
    <name type="scientific">Oryza sativa subsp. japonica</name>
    <name type="common">Rice</name>
    <dbReference type="NCBI Taxonomy" id="39947"/>
    <lineage>
        <taxon>Eukaryota</taxon>
        <taxon>Viridiplantae</taxon>
        <taxon>Streptophyta</taxon>
        <taxon>Embryophyta</taxon>
        <taxon>Tracheophyta</taxon>
        <taxon>Spermatophyta</taxon>
        <taxon>Magnoliopsida</taxon>
        <taxon>Liliopsida</taxon>
        <taxon>Poales</taxon>
        <taxon>Poaceae</taxon>
        <taxon>BOP clade</taxon>
        <taxon>Oryzoideae</taxon>
        <taxon>Oryzeae</taxon>
        <taxon>Oryzinae</taxon>
        <taxon>Oryza</taxon>
        <taxon>Oryza sativa</taxon>
    </lineage>
</organism>
<name>A0A0P0UZ93_ORYSJ</name>
<feature type="compositionally biased region" description="Low complexity" evidence="1">
    <location>
        <begin position="158"/>
        <end position="183"/>
    </location>
</feature>
<dbReference type="Gramene" id="Os01t0197150-00">
    <property type="protein sequence ID" value="Os01t0197150-00"/>
    <property type="gene ID" value="Os01g0197150"/>
</dbReference>
<dbReference type="Proteomes" id="UP000059680">
    <property type="component" value="Chromosome 1"/>
</dbReference>
<reference evidence="3" key="1">
    <citation type="journal article" date="2005" name="Nature">
        <title>The map-based sequence of the rice genome.</title>
        <authorList>
            <consortium name="International rice genome sequencing project (IRGSP)"/>
            <person name="Matsumoto T."/>
            <person name="Wu J."/>
            <person name="Kanamori H."/>
            <person name="Katayose Y."/>
            <person name="Fujisawa M."/>
            <person name="Namiki N."/>
            <person name="Mizuno H."/>
            <person name="Yamamoto K."/>
            <person name="Antonio B.A."/>
            <person name="Baba T."/>
            <person name="Sakata K."/>
            <person name="Nagamura Y."/>
            <person name="Aoki H."/>
            <person name="Arikawa K."/>
            <person name="Arita K."/>
            <person name="Bito T."/>
            <person name="Chiden Y."/>
            <person name="Fujitsuka N."/>
            <person name="Fukunaka R."/>
            <person name="Hamada M."/>
            <person name="Harada C."/>
            <person name="Hayashi A."/>
            <person name="Hijishita S."/>
            <person name="Honda M."/>
            <person name="Hosokawa S."/>
            <person name="Ichikawa Y."/>
            <person name="Idonuma A."/>
            <person name="Iijima M."/>
            <person name="Ikeda M."/>
            <person name="Ikeno M."/>
            <person name="Ito K."/>
            <person name="Ito S."/>
            <person name="Ito T."/>
            <person name="Ito Y."/>
            <person name="Ito Y."/>
            <person name="Iwabuchi A."/>
            <person name="Kamiya K."/>
            <person name="Karasawa W."/>
            <person name="Kurita K."/>
            <person name="Katagiri S."/>
            <person name="Kikuta A."/>
            <person name="Kobayashi H."/>
            <person name="Kobayashi N."/>
            <person name="Machita K."/>
            <person name="Maehara T."/>
            <person name="Masukawa M."/>
            <person name="Mizubayashi T."/>
            <person name="Mukai Y."/>
            <person name="Nagasaki H."/>
            <person name="Nagata Y."/>
            <person name="Naito S."/>
            <person name="Nakashima M."/>
            <person name="Nakama Y."/>
            <person name="Nakamichi Y."/>
            <person name="Nakamura M."/>
            <person name="Meguro A."/>
            <person name="Negishi M."/>
            <person name="Ohta I."/>
            <person name="Ohta T."/>
            <person name="Okamoto M."/>
            <person name="Ono N."/>
            <person name="Saji S."/>
            <person name="Sakaguchi M."/>
            <person name="Sakai K."/>
            <person name="Shibata M."/>
            <person name="Shimokawa T."/>
            <person name="Song J."/>
            <person name="Takazaki Y."/>
            <person name="Terasawa K."/>
            <person name="Tsugane M."/>
            <person name="Tsuji K."/>
            <person name="Ueda S."/>
            <person name="Waki K."/>
            <person name="Yamagata H."/>
            <person name="Yamamoto M."/>
            <person name="Yamamoto S."/>
            <person name="Yamane H."/>
            <person name="Yoshiki S."/>
            <person name="Yoshihara R."/>
            <person name="Yukawa K."/>
            <person name="Zhong H."/>
            <person name="Yano M."/>
            <person name="Yuan Q."/>
            <person name="Ouyang S."/>
            <person name="Liu J."/>
            <person name="Jones K.M."/>
            <person name="Gansberger K."/>
            <person name="Moffat K."/>
            <person name="Hill J."/>
            <person name="Bera J."/>
            <person name="Fadrosh D."/>
            <person name="Jin S."/>
            <person name="Johri S."/>
            <person name="Kim M."/>
            <person name="Overton L."/>
            <person name="Reardon M."/>
            <person name="Tsitrin T."/>
            <person name="Vuong H."/>
            <person name="Weaver B."/>
            <person name="Ciecko A."/>
            <person name="Tallon L."/>
            <person name="Jackson J."/>
            <person name="Pai G."/>
            <person name="Aken S.V."/>
            <person name="Utterback T."/>
            <person name="Reidmuller S."/>
            <person name="Feldblyum T."/>
            <person name="Hsiao J."/>
            <person name="Zismann V."/>
            <person name="Iobst S."/>
            <person name="de Vazeille A.R."/>
            <person name="Buell C.R."/>
            <person name="Ying K."/>
            <person name="Li Y."/>
            <person name="Lu T."/>
            <person name="Huang Y."/>
            <person name="Zhao Q."/>
            <person name="Feng Q."/>
            <person name="Zhang L."/>
            <person name="Zhu J."/>
            <person name="Weng Q."/>
            <person name="Mu J."/>
            <person name="Lu Y."/>
            <person name="Fan D."/>
            <person name="Liu Y."/>
            <person name="Guan J."/>
            <person name="Zhang Y."/>
            <person name="Yu S."/>
            <person name="Liu X."/>
            <person name="Zhang Y."/>
            <person name="Hong G."/>
            <person name="Han B."/>
            <person name="Choisne N."/>
            <person name="Demange N."/>
            <person name="Orjeda G."/>
            <person name="Samain S."/>
            <person name="Cattolico L."/>
            <person name="Pelletier E."/>
            <person name="Couloux A."/>
            <person name="Segurens B."/>
            <person name="Wincker P."/>
            <person name="D'Hont A."/>
            <person name="Scarpelli C."/>
            <person name="Weissenbach J."/>
            <person name="Salanoubat M."/>
            <person name="Quetier F."/>
            <person name="Yu Y."/>
            <person name="Kim H.R."/>
            <person name="Rambo T."/>
            <person name="Currie J."/>
            <person name="Collura K."/>
            <person name="Luo M."/>
            <person name="Yang T."/>
            <person name="Ammiraju J.S.S."/>
            <person name="Engler F."/>
            <person name="Soderlund C."/>
            <person name="Wing R.A."/>
            <person name="Palmer L.E."/>
            <person name="de la Bastide M."/>
            <person name="Spiegel L."/>
            <person name="Nascimento L."/>
            <person name="Zutavern T."/>
            <person name="O'Shaughnessy A."/>
            <person name="Dike S."/>
            <person name="Dedhia N."/>
            <person name="Preston R."/>
            <person name="Balija V."/>
            <person name="McCombie W.R."/>
            <person name="Chow T."/>
            <person name="Chen H."/>
            <person name="Chung M."/>
            <person name="Chen C."/>
            <person name="Shaw J."/>
            <person name="Wu H."/>
            <person name="Hsiao K."/>
            <person name="Chao Y."/>
            <person name="Chu M."/>
            <person name="Cheng C."/>
            <person name="Hour A."/>
            <person name="Lee P."/>
            <person name="Lin S."/>
            <person name="Lin Y."/>
            <person name="Liou J."/>
            <person name="Liu S."/>
            <person name="Hsing Y."/>
            <person name="Raghuvanshi S."/>
            <person name="Mohanty A."/>
            <person name="Bharti A.K."/>
            <person name="Gaur A."/>
            <person name="Gupta V."/>
            <person name="Kumar D."/>
            <person name="Ravi V."/>
            <person name="Vij S."/>
            <person name="Kapur A."/>
            <person name="Khurana P."/>
            <person name="Khurana P."/>
            <person name="Khurana J.P."/>
            <person name="Tyagi A.K."/>
            <person name="Gaikwad K."/>
            <person name="Singh A."/>
            <person name="Dalal V."/>
            <person name="Srivastava S."/>
            <person name="Dixit A."/>
            <person name="Pal A.K."/>
            <person name="Ghazi I.A."/>
            <person name="Yadav M."/>
            <person name="Pandit A."/>
            <person name="Bhargava A."/>
            <person name="Sureshbabu K."/>
            <person name="Batra K."/>
            <person name="Sharma T.R."/>
            <person name="Mohapatra T."/>
            <person name="Singh N.K."/>
            <person name="Messing J."/>
            <person name="Nelson A.B."/>
            <person name="Fuks G."/>
            <person name="Kavchok S."/>
            <person name="Keizer G."/>
            <person name="Linton E."/>
            <person name="Llaca V."/>
            <person name="Song R."/>
            <person name="Tanyolac B."/>
            <person name="Young S."/>
            <person name="Ho-Il K."/>
            <person name="Hahn J.H."/>
            <person name="Sangsakoo G."/>
            <person name="Vanavichit A."/>
            <person name="de Mattos Luiz.A.T."/>
            <person name="Zimmer P.D."/>
            <person name="Malone G."/>
            <person name="Dellagostin O."/>
            <person name="de Oliveira A.C."/>
            <person name="Bevan M."/>
            <person name="Bancroft I."/>
            <person name="Minx P."/>
            <person name="Cordum H."/>
            <person name="Wilson R."/>
            <person name="Cheng Z."/>
            <person name="Jin W."/>
            <person name="Jiang J."/>
            <person name="Leong S.A."/>
            <person name="Iwama H."/>
            <person name="Gojobori T."/>
            <person name="Itoh T."/>
            <person name="Niimura Y."/>
            <person name="Fujii Y."/>
            <person name="Habara T."/>
            <person name="Sakai H."/>
            <person name="Sato Y."/>
            <person name="Wilson G."/>
            <person name="Kumar K."/>
            <person name="McCouch S."/>
            <person name="Juretic N."/>
            <person name="Hoen D."/>
            <person name="Wright S."/>
            <person name="Bruskiewich R."/>
            <person name="Bureau T."/>
            <person name="Miyao A."/>
            <person name="Hirochika H."/>
            <person name="Nishikawa T."/>
            <person name="Kadowaki K."/>
            <person name="Sugiura M."/>
            <person name="Burr B."/>
            <person name="Sasaki T."/>
        </authorList>
    </citation>
    <scope>NUCLEOTIDE SEQUENCE [LARGE SCALE GENOMIC DNA]</scope>
    <source>
        <strain evidence="3">cv. Nipponbare</strain>
    </source>
</reference>
<evidence type="ECO:0000313" key="3">
    <source>
        <dbReference type="Proteomes" id="UP000059680"/>
    </source>
</evidence>
<proteinExistence type="predicted"/>
<evidence type="ECO:0000256" key="1">
    <source>
        <dbReference type="SAM" id="MobiDB-lite"/>
    </source>
</evidence>